<dbReference type="STRING" id="46731.A0A3M6TMS2"/>
<dbReference type="InterPro" id="IPR000591">
    <property type="entry name" value="DEP_dom"/>
</dbReference>
<dbReference type="CDD" id="cd04371">
    <property type="entry name" value="DEP"/>
    <property type="match status" value="1"/>
</dbReference>
<dbReference type="SMART" id="SM00498">
    <property type="entry name" value="FH2"/>
    <property type="match status" value="1"/>
</dbReference>
<dbReference type="GO" id="GO:0030866">
    <property type="term" value="P:cortical actin cytoskeleton organization"/>
    <property type="evidence" value="ECO:0007669"/>
    <property type="project" value="TreeGrafter"/>
</dbReference>
<feature type="region of interest" description="Disordered" evidence="2">
    <location>
        <begin position="950"/>
        <end position="970"/>
    </location>
</feature>
<evidence type="ECO:0000313" key="6">
    <source>
        <dbReference type="Proteomes" id="UP000275408"/>
    </source>
</evidence>
<dbReference type="OMA" id="WTRILIS"/>
<dbReference type="SUPFAM" id="SSF46785">
    <property type="entry name" value="Winged helix' DNA-binding domain"/>
    <property type="match status" value="1"/>
</dbReference>
<proteinExistence type="inferred from homology"/>
<dbReference type="PROSITE" id="PS51444">
    <property type="entry name" value="FH2"/>
    <property type="match status" value="1"/>
</dbReference>
<dbReference type="InterPro" id="IPR015425">
    <property type="entry name" value="FH2_Formin"/>
</dbReference>
<evidence type="ECO:0000259" key="3">
    <source>
        <dbReference type="PROSITE" id="PS50186"/>
    </source>
</evidence>
<accession>A0A3M6TMS2</accession>
<dbReference type="PROSITE" id="PS50186">
    <property type="entry name" value="DEP"/>
    <property type="match status" value="1"/>
</dbReference>
<feature type="domain" description="FH2" evidence="4">
    <location>
        <begin position="527"/>
        <end position="947"/>
    </location>
</feature>
<evidence type="ECO:0000313" key="5">
    <source>
        <dbReference type="EMBL" id="RMX42662.1"/>
    </source>
</evidence>
<feature type="region of interest" description="Disordered" evidence="2">
    <location>
        <begin position="323"/>
        <end position="368"/>
    </location>
</feature>
<dbReference type="SUPFAM" id="SSF101447">
    <property type="entry name" value="Formin homology 2 domain (FH2 domain)"/>
    <property type="match status" value="1"/>
</dbReference>
<dbReference type="Gene3D" id="1.10.10.10">
    <property type="entry name" value="Winged helix-like DNA-binding domain superfamily/Winged helix DNA-binding domain"/>
    <property type="match status" value="1"/>
</dbReference>
<dbReference type="InterPro" id="IPR042201">
    <property type="entry name" value="FH2_Formin_sf"/>
</dbReference>
<reference evidence="5 6" key="1">
    <citation type="journal article" date="2018" name="Sci. Rep.">
        <title>Comparative analysis of the Pocillopora damicornis genome highlights role of immune system in coral evolution.</title>
        <authorList>
            <person name="Cunning R."/>
            <person name="Bay R.A."/>
            <person name="Gillette P."/>
            <person name="Baker A.C."/>
            <person name="Traylor-Knowles N."/>
        </authorList>
    </citation>
    <scope>NUCLEOTIDE SEQUENCE [LARGE SCALE GENOMIC DNA]</scope>
    <source>
        <strain evidence="5">RSMAS</strain>
        <tissue evidence="5">Whole animal</tissue>
    </source>
</reference>
<feature type="compositionally biased region" description="Basic and acidic residues" evidence="2">
    <location>
        <begin position="329"/>
        <end position="345"/>
    </location>
</feature>
<organism evidence="5 6">
    <name type="scientific">Pocillopora damicornis</name>
    <name type="common">Cauliflower coral</name>
    <name type="synonym">Millepora damicornis</name>
    <dbReference type="NCBI Taxonomy" id="46731"/>
    <lineage>
        <taxon>Eukaryota</taxon>
        <taxon>Metazoa</taxon>
        <taxon>Cnidaria</taxon>
        <taxon>Anthozoa</taxon>
        <taxon>Hexacorallia</taxon>
        <taxon>Scleractinia</taxon>
        <taxon>Astrocoeniina</taxon>
        <taxon>Pocilloporidae</taxon>
        <taxon>Pocillopora</taxon>
    </lineage>
</organism>
<dbReference type="SMART" id="SM00049">
    <property type="entry name" value="DEP"/>
    <property type="match status" value="1"/>
</dbReference>
<dbReference type="EMBL" id="RCHS01003313">
    <property type="protein sequence ID" value="RMX42662.1"/>
    <property type="molecule type" value="Genomic_DNA"/>
</dbReference>
<feature type="compositionally biased region" description="Basic and acidic residues" evidence="2">
    <location>
        <begin position="201"/>
        <end position="210"/>
    </location>
</feature>
<dbReference type="Proteomes" id="UP000275408">
    <property type="component" value="Unassembled WGS sequence"/>
</dbReference>
<comment type="similarity">
    <text evidence="1">Belongs to the formin homology family. Cappuccino subfamily.</text>
</comment>
<dbReference type="InterPro" id="IPR036390">
    <property type="entry name" value="WH_DNA-bd_sf"/>
</dbReference>
<dbReference type="OrthoDB" id="427644at2759"/>
<dbReference type="Pfam" id="PF02181">
    <property type="entry name" value="FH2"/>
    <property type="match status" value="1"/>
</dbReference>
<name>A0A3M6TMS2_POCDA</name>
<gene>
    <name evidence="5" type="ORF">pdam_00011875</name>
</gene>
<evidence type="ECO:0000256" key="1">
    <source>
        <dbReference type="ARBA" id="ARBA00005271"/>
    </source>
</evidence>
<keyword evidence="6" id="KW-1185">Reference proteome</keyword>
<evidence type="ECO:0000259" key="4">
    <source>
        <dbReference type="PROSITE" id="PS51444"/>
    </source>
</evidence>
<feature type="region of interest" description="Disordered" evidence="2">
    <location>
        <begin position="441"/>
        <end position="531"/>
    </location>
</feature>
<dbReference type="GO" id="GO:0005737">
    <property type="term" value="C:cytoplasm"/>
    <property type="evidence" value="ECO:0007669"/>
    <property type="project" value="TreeGrafter"/>
</dbReference>
<dbReference type="PANTHER" id="PTHR45920:SF7">
    <property type="entry name" value="FORMIN-G"/>
    <property type="match status" value="1"/>
</dbReference>
<feature type="compositionally biased region" description="Pro residues" evidence="2">
    <location>
        <begin position="477"/>
        <end position="514"/>
    </location>
</feature>
<protein>
    <recommendedName>
        <fullName evidence="7">FH2 domain-containing protein</fullName>
    </recommendedName>
</protein>
<feature type="region of interest" description="Disordered" evidence="2">
    <location>
        <begin position="129"/>
        <end position="172"/>
    </location>
</feature>
<dbReference type="GO" id="GO:0035556">
    <property type="term" value="P:intracellular signal transduction"/>
    <property type="evidence" value="ECO:0007669"/>
    <property type="project" value="InterPro"/>
</dbReference>
<feature type="compositionally biased region" description="Low complexity" evidence="2">
    <location>
        <begin position="459"/>
        <end position="476"/>
    </location>
</feature>
<dbReference type="AlphaFoldDB" id="A0A3M6TMS2"/>
<dbReference type="Pfam" id="PF00610">
    <property type="entry name" value="DEP"/>
    <property type="match status" value="1"/>
</dbReference>
<dbReference type="Gene3D" id="1.20.58.2220">
    <property type="entry name" value="Formin, FH2 domain"/>
    <property type="match status" value="1"/>
</dbReference>
<comment type="caution">
    <text evidence="5">The sequence shown here is derived from an EMBL/GenBank/DDBJ whole genome shotgun (WGS) entry which is preliminary data.</text>
</comment>
<dbReference type="GO" id="GO:0005856">
    <property type="term" value="C:cytoskeleton"/>
    <property type="evidence" value="ECO:0007669"/>
    <property type="project" value="TreeGrafter"/>
</dbReference>
<feature type="compositionally biased region" description="Polar residues" evidence="2">
    <location>
        <begin position="392"/>
        <end position="404"/>
    </location>
</feature>
<dbReference type="InterPro" id="IPR036388">
    <property type="entry name" value="WH-like_DNA-bd_sf"/>
</dbReference>
<feature type="region of interest" description="Disordered" evidence="2">
    <location>
        <begin position="386"/>
        <end position="410"/>
    </location>
</feature>
<evidence type="ECO:0000256" key="2">
    <source>
        <dbReference type="SAM" id="MobiDB-lite"/>
    </source>
</evidence>
<feature type="domain" description="DEP" evidence="3">
    <location>
        <begin position="17"/>
        <end position="96"/>
    </location>
</feature>
<sequence length="970" mass="108633">MQSQLDSILEEEDAEVLRSAFDSTKVFTKTWGGKTYEKVFEGSLLVDKLTEKSPERFPTREKATELLQSVLKEGIIKSIGRSRLYEDGSQLFYWGETSQTPSNMATTANLRTQRLTKTPQDEAKPAWVTPNLKKTGNRPGTLPSRRMEINTASRVAKNATSEGANEEKKVNATKSLSRGLAALLERDQAFSSQNVEDDRWEDEKEKKADNSENANSGNGEKNNSNDQHKLENFKLQTKHSSLPRTIYKAPQVQQVQTGLVTMHRAPQVQKIQTGSVNDDIESTEHQNGGIIPIKRAVQEEKAQEVKAATQMFVAKAPIIVQGRKNAHMSHQETTTDDKTKTEKVDVTTPSIKTSPFITPKGAGETATSRVRKISPIKMVNGFHDEEKIESLPTKQLPSTGTDSQAPKEKETVDFLRKEIERIKAEHQLEISKYQEKINEMKQEFEQAKDMTPSEGAMESEASSDLSRSSSMSSISAPAPPPPPPPPPAPGSASPPPPPPPVPGAFPPPPPPPIGPGGHRLTGGVKPKKAVVKPDVEMKPLFWTRILISDEQDAGDVNNNKSKKNIWKHVKEMDFNRKEFQKLFGRKVSKISKGDPRRISLKDDSHFAHSKGQQAAKLLDNGRSQTIGIIMSSLSCQLEDIKEAVYKMDTSVIDMDGLKALYDIRPKAEEIELITKYQQENPNIPLDKPEEFLFQIHKMDHFAERLECWLYRNKFTETLTAIDRRLSAICEASSSLRTNEDISFVLSLILTLGNFMNGGTNRGQADGFQLSVLNKIKDVKTQDNGTNLMKYIAQLYCDKKHGGETGDYTLPDPYAILAAAQVSFKDIKSELAEAKISLATCKAKSEMVLGGGNNVHREPFESFVKEYLHTGEKELERIQNKLQATLEDFKEVVDYFQYTGEGEEVTPPLFFGIWGNFLEIFKNFWKAEQINLSKRSFCNAEHLKQIRATASKFKKRRTSDSKDPKRKISTP</sequence>
<evidence type="ECO:0008006" key="7">
    <source>
        <dbReference type="Google" id="ProtNLM"/>
    </source>
</evidence>
<feature type="region of interest" description="Disordered" evidence="2">
    <location>
        <begin position="187"/>
        <end position="227"/>
    </location>
</feature>
<dbReference type="GO" id="GO:0051015">
    <property type="term" value="F:actin filament binding"/>
    <property type="evidence" value="ECO:0007669"/>
    <property type="project" value="TreeGrafter"/>
</dbReference>
<dbReference type="PANTHER" id="PTHR45920">
    <property type="entry name" value="FORMIN HOMOLOGY 2 DOMAIN CONTAINING, ISOFORM I"/>
    <property type="match status" value="1"/>
</dbReference>
<feature type="compositionally biased region" description="Polar residues" evidence="2">
    <location>
        <begin position="211"/>
        <end position="225"/>
    </location>
</feature>
<feature type="compositionally biased region" description="Polar residues" evidence="2">
    <location>
        <begin position="150"/>
        <end position="163"/>
    </location>
</feature>